<dbReference type="RefSeq" id="WP_111145241.1">
    <property type="nucleotide sequence ID" value="NZ_QKRB01000028.1"/>
</dbReference>
<dbReference type="Proteomes" id="UP000249522">
    <property type="component" value="Unassembled WGS sequence"/>
</dbReference>
<organism evidence="2 3">
    <name type="scientific">Paenibacillus sambharensis</name>
    <dbReference type="NCBI Taxonomy" id="1803190"/>
    <lineage>
        <taxon>Bacteria</taxon>
        <taxon>Bacillati</taxon>
        <taxon>Bacillota</taxon>
        <taxon>Bacilli</taxon>
        <taxon>Bacillales</taxon>
        <taxon>Paenibacillaceae</taxon>
        <taxon>Paenibacillus</taxon>
    </lineage>
</organism>
<feature type="transmembrane region" description="Helical" evidence="1">
    <location>
        <begin position="29"/>
        <end position="50"/>
    </location>
</feature>
<accession>A0A2W1LEX6</accession>
<keyword evidence="1" id="KW-1133">Transmembrane helix</keyword>
<dbReference type="EMBL" id="QKRB01000028">
    <property type="protein sequence ID" value="PZD97383.1"/>
    <property type="molecule type" value="Genomic_DNA"/>
</dbReference>
<reference evidence="2 3" key="1">
    <citation type="submission" date="2018-06" db="EMBL/GenBank/DDBJ databases">
        <title>Paenibacillus imtechensis sp. nov.</title>
        <authorList>
            <person name="Pinnaka A.K."/>
            <person name="Singh H."/>
            <person name="Kaur M."/>
        </authorList>
    </citation>
    <scope>NUCLEOTIDE SEQUENCE [LARGE SCALE GENOMIC DNA]</scope>
    <source>
        <strain evidence="2 3">SMB1</strain>
    </source>
</reference>
<protein>
    <submittedName>
        <fullName evidence="2">Uncharacterized protein</fullName>
    </submittedName>
</protein>
<proteinExistence type="predicted"/>
<sequence>MYTIIRTIGACNWLHASHGASHHTAGGSLAFAVLLLFIVTLSAAVLFLSFKPKPDKTNSN</sequence>
<evidence type="ECO:0000313" key="3">
    <source>
        <dbReference type="Proteomes" id="UP000249522"/>
    </source>
</evidence>
<comment type="caution">
    <text evidence="2">The sequence shown here is derived from an EMBL/GenBank/DDBJ whole genome shotgun (WGS) entry which is preliminary data.</text>
</comment>
<evidence type="ECO:0000256" key="1">
    <source>
        <dbReference type="SAM" id="Phobius"/>
    </source>
</evidence>
<keyword evidence="3" id="KW-1185">Reference proteome</keyword>
<gene>
    <name evidence="2" type="ORF">DNH61_03285</name>
</gene>
<dbReference type="AlphaFoldDB" id="A0A2W1LEX6"/>
<name>A0A2W1LEX6_9BACL</name>
<evidence type="ECO:0000313" key="2">
    <source>
        <dbReference type="EMBL" id="PZD97383.1"/>
    </source>
</evidence>
<keyword evidence="1" id="KW-0472">Membrane</keyword>
<keyword evidence="1" id="KW-0812">Transmembrane</keyword>